<dbReference type="Gene3D" id="1.20.210.10">
    <property type="entry name" value="Cytochrome c oxidase-like, subunit I domain"/>
    <property type="match status" value="1"/>
</dbReference>
<dbReference type="InterPro" id="IPR023883">
    <property type="entry name" value="CHP03980_redox-disulphide"/>
</dbReference>
<proteinExistence type="predicted"/>
<sequence length="308" mass="33840">MDKWPRNFIKASLIYMGLGVLMGLAMAFTDLTLAGMRFIHVHLMLLGFMAMMIYGVAYHIMPRFNAKPLPFDRLVGLQFWLANVGLLGMVTLYGAGAFWGPPMMRMAFGVFGLLEAISIFIFIANIYAVVSEKPALAPQPKADTPAEPQIKVKPSMKINEIVDKWPHLEERLIELGFGDVAAPATRNTIGKMISLEMAAKKEGKDIFELIAQLEGKKLISAEDKAAPASPLSGDSIARGDMATQKTLIGALLETYPETKPVFEEHYGEGCFTCPGQATETIEQTAMMHNMPAEKILGEVNSIIEKSLK</sequence>
<dbReference type="SUPFAM" id="SSF140683">
    <property type="entry name" value="SP0561-like"/>
    <property type="match status" value="2"/>
</dbReference>
<reference evidence="3" key="1">
    <citation type="submission" date="2018-06" db="EMBL/GenBank/DDBJ databases">
        <authorList>
            <person name="Zhirakovskaya E."/>
        </authorList>
    </citation>
    <scope>NUCLEOTIDE SEQUENCE</scope>
</reference>
<organism evidence="3">
    <name type="scientific">hydrothermal vent metagenome</name>
    <dbReference type="NCBI Taxonomy" id="652676"/>
    <lineage>
        <taxon>unclassified sequences</taxon>
        <taxon>metagenomes</taxon>
        <taxon>ecological metagenomes</taxon>
    </lineage>
</organism>
<gene>
    <name evidence="3" type="ORF">MNBD_NITROSPINAE02-96</name>
</gene>
<feature type="transmembrane region" description="Helical" evidence="1">
    <location>
        <begin position="79"/>
        <end position="100"/>
    </location>
</feature>
<dbReference type="Gene3D" id="1.10.3910.10">
    <property type="entry name" value="SP0561-like"/>
    <property type="match status" value="2"/>
</dbReference>
<feature type="domain" description="DUF1858" evidence="2">
    <location>
        <begin position="244"/>
        <end position="295"/>
    </location>
</feature>
<dbReference type="PANTHER" id="PTHR39341:SF1">
    <property type="entry name" value="DUF1858 DOMAIN-CONTAINING PROTEIN"/>
    <property type="match status" value="1"/>
</dbReference>
<dbReference type="Pfam" id="PF08984">
    <property type="entry name" value="DUF1858"/>
    <property type="match status" value="2"/>
</dbReference>
<feature type="transmembrane region" description="Helical" evidence="1">
    <location>
        <begin position="106"/>
        <end position="130"/>
    </location>
</feature>
<dbReference type="InterPro" id="IPR015077">
    <property type="entry name" value="DUF1858"/>
</dbReference>
<evidence type="ECO:0000313" key="3">
    <source>
        <dbReference type="EMBL" id="VAX24217.1"/>
    </source>
</evidence>
<evidence type="ECO:0000259" key="2">
    <source>
        <dbReference type="Pfam" id="PF08984"/>
    </source>
</evidence>
<dbReference type="InterPro" id="IPR036927">
    <property type="entry name" value="Cyt_c_oxase-like_su1_sf"/>
</dbReference>
<feature type="transmembrane region" description="Helical" evidence="1">
    <location>
        <begin position="39"/>
        <end position="58"/>
    </location>
</feature>
<protein>
    <recommendedName>
        <fullName evidence="2">DUF1858 domain-containing protein</fullName>
    </recommendedName>
</protein>
<dbReference type="InterPro" id="IPR038062">
    <property type="entry name" value="ScdA-like_N_sf"/>
</dbReference>
<accession>A0A3B1D673</accession>
<keyword evidence="1" id="KW-0812">Transmembrane</keyword>
<evidence type="ECO:0000256" key="1">
    <source>
        <dbReference type="SAM" id="Phobius"/>
    </source>
</evidence>
<name>A0A3B1D673_9ZZZZ</name>
<keyword evidence="1" id="KW-1133">Transmembrane helix</keyword>
<dbReference type="PANTHER" id="PTHR39341">
    <property type="entry name" value="BSL7085 PROTEIN"/>
    <property type="match status" value="1"/>
</dbReference>
<feature type="domain" description="DUF1858" evidence="2">
    <location>
        <begin position="154"/>
        <end position="209"/>
    </location>
</feature>
<dbReference type="SUPFAM" id="SSF81442">
    <property type="entry name" value="Cytochrome c oxidase subunit I-like"/>
    <property type="match status" value="1"/>
</dbReference>
<feature type="transmembrane region" description="Helical" evidence="1">
    <location>
        <begin position="12"/>
        <end position="33"/>
    </location>
</feature>
<dbReference type="EMBL" id="UOGE01000093">
    <property type="protein sequence ID" value="VAX24217.1"/>
    <property type="molecule type" value="Genomic_DNA"/>
</dbReference>
<dbReference type="AlphaFoldDB" id="A0A3B1D673"/>
<keyword evidence="1" id="KW-0472">Membrane</keyword>